<evidence type="ECO:0000256" key="1">
    <source>
        <dbReference type="SAM" id="MobiDB-lite"/>
    </source>
</evidence>
<reference evidence="2 3" key="1">
    <citation type="journal article" date="2021" name="BMC Genomics">
        <title>Datura genome reveals duplications of psychoactive alkaloid biosynthetic genes and high mutation rate following tissue culture.</title>
        <authorList>
            <person name="Rajewski A."/>
            <person name="Carter-House D."/>
            <person name="Stajich J."/>
            <person name="Litt A."/>
        </authorList>
    </citation>
    <scope>NUCLEOTIDE SEQUENCE [LARGE SCALE GENOMIC DNA]</scope>
    <source>
        <strain evidence="2">AR-01</strain>
    </source>
</reference>
<accession>A0ABS8UNS4</accession>
<feature type="region of interest" description="Disordered" evidence="1">
    <location>
        <begin position="1"/>
        <end position="101"/>
    </location>
</feature>
<comment type="caution">
    <text evidence="2">The sequence shown here is derived from an EMBL/GenBank/DDBJ whole genome shotgun (WGS) entry which is preliminary data.</text>
</comment>
<evidence type="ECO:0000313" key="3">
    <source>
        <dbReference type="Proteomes" id="UP000823775"/>
    </source>
</evidence>
<gene>
    <name evidence="2" type="ORF">HAX54_017969</name>
</gene>
<dbReference type="EMBL" id="JACEIK010002204">
    <property type="protein sequence ID" value="MCD9559737.1"/>
    <property type="molecule type" value="Genomic_DNA"/>
</dbReference>
<name>A0ABS8UNS4_DATST</name>
<proteinExistence type="predicted"/>
<organism evidence="2 3">
    <name type="scientific">Datura stramonium</name>
    <name type="common">Jimsonweed</name>
    <name type="synonym">Common thornapple</name>
    <dbReference type="NCBI Taxonomy" id="4076"/>
    <lineage>
        <taxon>Eukaryota</taxon>
        <taxon>Viridiplantae</taxon>
        <taxon>Streptophyta</taxon>
        <taxon>Embryophyta</taxon>
        <taxon>Tracheophyta</taxon>
        <taxon>Spermatophyta</taxon>
        <taxon>Magnoliopsida</taxon>
        <taxon>eudicotyledons</taxon>
        <taxon>Gunneridae</taxon>
        <taxon>Pentapetalae</taxon>
        <taxon>asterids</taxon>
        <taxon>lamiids</taxon>
        <taxon>Solanales</taxon>
        <taxon>Solanaceae</taxon>
        <taxon>Solanoideae</taxon>
        <taxon>Datureae</taxon>
        <taxon>Datura</taxon>
    </lineage>
</organism>
<sequence>MITKVTKRRLFDGPSPLPSANQVITPSKFQPTRGCAQMRNDKTETKHHLRDENTYSEEEFDEGDDSSSNGSSLGGAGSDSEEESSDEATNSPAGDSKPLRGDVLKAKTSGFRDNLCWQVKGVDKYFQKVLTTIGKGHLKWNIV</sequence>
<feature type="compositionally biased region" description="Acidic residues" evidence="1">
    <location>
        <begin position="54"/>
        <end position="65"/>
    </location>
</feature>
<evidence type="ECO:0000313" key="2">
    <source>
        <dbReference type="EMBL" id="MCD9559737.1"/>
    </source>
</evidence>
<keyword evidence="3" id="KW-1185">Reference proteome</keyword>
<feature type="compositionally biased region" description="Basic and acidic residues" evidence="1">
    <location>
        <begin position="39"/>
        <end position="53"/>
    </location>
</feature>
<dbReference type="Proteomes" id="UP000823775">
    <property type="component" value="Unassembled WGS sequence"/>
</dbReference>
<feature type="compositionally biased region" description="Polar residues" evidence="1">
    <location>
        <begin position="18"/>
        <end position="30"/>
    </location>
</feature>
<protein>
    <submittedName>
        <fullName evidence="2">Uncharacterized protein</fullName>
    </submittedName>
</protein>